<keyword evidence="2" id="KW-0614">Plasmid</keyword>
<accession>A0A7Z2GS76</accession>
<dbReference type="KEGG" id="pacs:FAZ98_34720"/>
<evidence type="ECO:0000313" key="3">
    <source>
        <dbReference type="Proteomes" id="UP000433577"/>
    </source>
</evidence>
<keyword evidence="3" id="KW-1185">Reference proteome</keyword>
<gene>
    <name evidence="2" type="ORF">FAZ98_34720</name>
</gene>
<protein>
    <submittedName>
        <fullName evidence="2">Uncharacterized protein</fullName>
    </submittedName>
</protein>
<organism evidence="2 3">
    <name type="scientific">Paraburkholderia acidisoli</name>
    <dbReference type="NCBI Taxonomy" id="2571748"/>
    <lineage>
        <taxon>Bacteria</taxon>
        <taxon>Pseudomonadati</taxon>
        <taxon>Pseudomonadota</taxon>
        <taxon>Betaproteobacteria</taxon>
        <taxon>Burkholderiales</taxon>
        <taxon>Burkholderiaceae</taxon>
        <taxon>Paraburkholderia</taxon>
    </lineage>
</organism>
<sequence length="118" mass="12732">MNGKLVMEVTIAEVLHPLLFERLRECASARERAAIFKACAEAYLRGDSTRPTLDDNELEDVPDRTGAATGVVSHSRHTPTASTLEGGESNEFMPLGTEDSDGMSGDFGDALGDLLDKY</sequence>
<geneLocation type="plasmid" evidence="2 3">
    <name>p1</name>
</geneLocation>
<evidence type="ECO:0000256" key="1">
    <source>
        <dbReference type="SAM" id="MobiDB-lite"/>
    </source>
</evidence>
<feature type="region of interest" description="Disordered" evidence="1">
    <location>
        <begin position="47"/>
        <end position="118"/>
    </location>
</feature>
<dbReference type="OrthoDB" id="9031622at2"/>
<reference evidence="2 3" key="1">
    <citation type="submission" date="2019-12" db="EMBL/GenBank/DDBJ databases">
        <title>Paraburkholderia acidiphila 7Q-K02 sp. nov and Paraburkholderia acidisoli DHF22 sp. nov., two strains isolated from forest soil.</title>
        <authorList>
            <person name="Gao Z."/>
            <person name="Qiu L."/>
        </authorList>
    </citation>
    <scope>NUCLEOTIDE SEQUENCE [LARGE SCALE GENOMIC DNA]</scope>
    <source>
        <strain evidence="2 3">DHF22</strain>
        <plasmid evidence="2 3">p1</plasmid>
    </source>
</reference>
<dbReference type="Proteomes" id="UP000433577">
    <property type="component" value="Plasmid p1"/>
</dbReference>
<proteinExistence type="predicted"/>
<dbReference type="EMBL" id="CP046917">
    <property type="protein sequence ID" value="QGZ66991.1"/>
    <property type="molecule type" value="Genomic_DNA"/>
</dbReference>
<feature type="compositionally biased region" description="Low complexity" evidence="1">
    <location>
        <begin position="106"/>
        <end position="118"/>
    </location>
</feature>
<dbReference type="AlphaFoldDB" id="A0A7Z2GS76"/>
<dbReference type="RefSeq" id="WP_158958869.1">
    <property type="nucleotide sequence ID" value="NZ_CP046917.1"/>
</dbReference>
<evidence type="ECO:0000313" key="2">
    <source>
        <dbReference type="EMBL" id="QGZ66991.1"/>
    </source>
</evidence>
<name>A0A7Z2GS76_9BURK</name>